<evidence type="ECO:0000256" key="5">
    <source>
        <dbReference type="ARBA" id="ARBA00037982"/>
    </source>
</evidence>
<keyword evidence="9" id="KW-0396">Initiation factor</keyword>
<reference evidence="9 10" key="1">
    <citation type="submission" date="2016-05" db="EMBL/GenBank/DDBJ databases">
        <title>Comparative analysis of secretome profiles of manganese(II)-oxidizing ascomycete fungi.</title>
        <authorList>
            <consortium name="DOE Joint Genome Institute"/>
            <person name="Zeiner C.A."/>
            <person name="Purvine S.O."/>
            <person name="Zink E.M."/>
            <person name="Wu S."/>
            <person name="Pasa-Tolic L."/>
            <person name="Chaput D.L."/>
            <person name="Haridas S."/>
            <person name="Grigoriev I.V."/>
            <person name="Santelli C.M."/>
            <person name="Hansel C.M."/>
        </authorList>
    </citation>
    <scope>NUCLEOTIDE SEQUENCE [LARGE SCALE GENOMIC DNA]</scope>
    <source>
        <strain evidence="9 10">AP3s5-JAC2a</strain>
    </source>
</reference>
<evidence type="ECO:0000256" key="7">
    <source>
        <dbReference type="SAM" id="MobiDB-lite"/>
    </source>
</evidence>
<dbReference type="PANTHER" id="PTHR11042">
    <property type="entry name" value="EUKARYOTIC TRANSLATION INITIATION FACTOR 2-ALPHA KINASE EIF2-ALPHA KINASE -RELATED"/>
    <property type="match status" value="1"/>
</dbReference>
<dbReference type="GO" id="GO:0005524">
    <property type="term" value="F:ATP binding"/>
    <property type="evidence" value="ECO:0007669"/>
    <property type="project" value="UniProtKB-UniRule"/>
</dbReference>
<dbReference type="GO" id="GO:0005634">
    <property type="term" value="C:nucleus"/>
    <property type="evidence" value="ECO:0007669"/>
    <property type="project" value="TreeGrafter"/>
</dbReference>
<dbReference type="Pfam" id="PF00069">
    <property type="entry name" value="Pkinase"/>
    <property type="match status" value="2"/>
</dbReference>
<keyword evidence="1" id="KW-0808">Transferase</keyword>
<dbReference type="Proteomes" id="UP000077069">
    <property type="component" value="Unassembled WGS sequence"/>
</dbReference>
<dbReference type="AlphaFoldDB" id="A0A177D081"/>
<feature type="compositionally biased region" description="Polar residues" evidence="7">
    <location>
        <begin position="393"/>
        <end position="410"/>
    </location>
</feature>
<evidence type="ECO:0000313" key="10">
    <source>
        <dbReference type="Proteomes" id="UP000077069"/>
    </source>
</evidence>
<evidence type="ECO:0000256" key="2">
    <source>
        <dbReference type="ARBA" id="ARBA00022741"/>
    </source>
</evidence>
<dbReference type="InterPro" id="IPR017441">
    <property type="entry name" value="Protein_kinase_ATP_BS"/>
</dbReference>
<dbReference type="InterPro" id="IPR000719">
    <property type="entry name" value="Prot_kinase_dom"/>
</dbReference>
<dbReference type="SMART" id="SM00220">
    <property type="entry name" value="S_TKc"/>
    <property type="match status" value="1"/>
</dbReference>
<feature type="compositionally biased region" description="Basic residues" evidence="7">
    <location>
        <begin position="380"/>
        <end position="391"/>
    </location>
</feature>
<evidence type="ECO:0000256" key="3">
    <source>
        <dbReference type="ARBA" id="ARBA00022777"/>
    </source>
</evidence>
<dbReference type="EMBL" id="KV441548">
    <property type="protein sequence ID" value="OAG12572.1"/>
    <property type="molecule type" value="Genomic_DNA"/>
</dbReference>
<feature type="binding site" evidence="6">
    <location>
        <position position="253"/>
    </location>
    <ligand>
        <name>ATP</name>
        <dbReference type="ChEBI" id="CHEBI:30616"/>
    </ligand>
</feature>
<organism evidence="9 10">
    <name type="scientific">Paraphaeosphaeria sporulosa</name>
    <dbReference type="NCBI Taxonomy" id="1460663"/>
    <lineage>
        <taxon>Eukaryota</taxon>
        <taxon>Fungi</taxon>
        <taxon>Dikarya</taxon>
        <taxon>Ascomycota</taxon>
        <taxon>Pezizomycotina</taxon>
        <taxon>Dothideomycetes</taxon>
        <taxon>Pleosporomycetidae</taxon>
        <taxon>Pleosporales</taxon>
        <taxon>Massarineae</taxon>
        <taxon>Didymosphaeriaceae</taxon>
        <taxon>Paraphaeosphaeria</taxon>
    </lineage>
</organism>
<evidence type="ECO:0000313" key="9">
    <source>
        <dbReference type="EMBL" id="OAG12572.1"/>
    </source>
</evidence>
<dbReference type="GeneID" id="28768849"/>
<dbReference type="PROSITE" id="PS00108">
    <property type="entry name" value="PROTEIN_KINASE_ST"/>
    <property type="match status" value="1"/>
</dbReference>
<evidence type="ECO:0000256" key="4">
    <source>
        <dbReference type="ARBA" id="ARBA00022840"/>
    </source>
</evidence>
<dbReference type="GO" id="GO:0004694">
    <property type="term" value="F:eukaryotic translation initiation factor 2alpha kinase activity"/>
    <property type="evidence" value="ECO:0007669"/>
    <property type="project" value="TreeGrafter"/>
</dbReference>
<feature type="compositionally biased region" description="Polar residues" evidence="7">
    <location>
        <begin position="35"/>
        <end position="50"/>
    </location>
</feature>
<keyword evidence="3 9" id="KW-0418">Kinase</keyword>
<feature type="compositionally biased region" description="Basic and acidic residues" evidence="7">
    <location>
        <begin position="22"/>
        <end position="33"/>
    </location>
</feature>
<dbReference type="PROSITE" id="PS00107">
    <property type="entry name" value="PROTEIN_KINASE_ATP"/>
    <property type="match status" value="1"/>
</dbReference>
<keyword evidence="2 6" id="KW-0547">Nucleotide-binding</keyword>
<dbReference type="GO" id="GO:0003743">
    <property type="term" value="F:translation initiation factor activity"/>
    <property type="evidence" value="ECO:0007669"/>
    <property type="project" value="UniProtKB-KW"/>
</dbReference>
<dbReference type="OrthoDB" id="1405469at2759"/>
<comment type="similarity">
    <text evidence="5">Belongs to the protein kinase superfamily. Ser/Thr protein kinase family. GCN2 subfamily.</text>
</comment>
<dbReference type="InterPro" id="IPR008271">
    <property type="entry name" value="Ser/Thr_kinase_AS"/>
</dbReference>
<dbReference type="SUPFAM" id="SSF56112">
    <property type="entry name" value="Protein kinase-like (PK-like)"/>
    <property type="match status" value="1"/>
</dbReference>
<dbReference type="InParanoid" id="A0A177D081"/>
<protein>
    <submittedName>
        <fullName evidence="9">Eukaryotic translation initiation factor 2-alpha kinase-like protein 2</fullName>
    </submittedName>
</protein>
<dbReference type="Gene3D" id="1.10.510.10">
    <property type="entry name" value="Transferase(Phosphotransferase) domain 1"/>
    <property type="match status" value="1"/>
</dbReference>
<evidence type="ECO:0000256" key="6">
    <source>
        <dbReference type="PROSITE-ProRule" id="PRU10141"/>
    </source>
</evidence>
<dbReference type="PROSITE" id="PS50011">
    <property type="entry name" value="PROTEIN_KINASE_DOM"/>
    <property type="match status" value="1"/>
</dbReference>
<dbReference type="STRING" id="1460663.A0A177D081"/>
<dbReference type="GO" id="GO:0005737">
    <property type="term" value="C:cytoplasm"/>
    <property type="evidence" value="ECO:0007669"/>
    <property type="project" value="TreeGrafter"/>
</dbReference>
<keyword evidence="10" id="KW-1185">Reference proteome</keyword>
<keyword evidence="4 6" id="KW-0067">ATP-binding</keyword>
<gene>
    <name evidence="9" type="ORF">CC84DRAFT_128809</name>
</gene>
<evidence type="ECO:0000259" key="8">
    <source>
        <dbReference type="PROSITE" id="PS50011"/>
    </source>
</evidence>
<feature type="region of interest" description="Disordered" evidence="7">
    <location>
        <begin position="363"/>
        <end position="421"/>
    </location>
</feature>
<proteinExistence type="inferred from homology"/>
<feature type="region of interest" description="Disordered" evidence="7">
    <location>
        <begin position="1"/>
        <end position="72"/>
    </location>
</feature>
<dbReference type="InterPro" id="IPR011009">
    <property type="entry name" value="Kinase-like_dom_sf"/>
</dbReference>
<dbReference type="RefSeq" id="XP_018042937.1">
    <property type="nucleotide sequence ID" value="XM_018185363.1"/>
</dbReference>
<feature type="domain" description="Protein kinase" evidence="8">
    <location>
        <begin position="224"/>
        <end position="669"/>
    </location>
</feature>
<sequence length="675" mass="74186">MSMFRKPGDSSSSSEDESSNTRGEETSNIREDSDNLLSKINTLDSTSSLPRSLPATGPPSLSRPGISRTNTGDNIRDLLLHSLLEDKALTDAAEHLGKSKTDPDVLALAQQTYQGLARQISSQVDSSYAGDDMRMQRLAAKEGISRATHLQMTSLTAAATATGTAAAAGLSQALVTRPSFFGIPAQSAPMLAREMDTLNDMYRQLPSSVQGHTALHNNRYAREYEEIEMVGKGGYGKVFKTKHKLDNAYYAVKRICITSHRLQKIRERGDEELHSILEEVRSLAQFDHNNIVRYHGAWMEFTANVPDIPESPTAGVSRPNRLIEHASEPSFSENVADPLYDSFGDLDIDDPFERRTLEAAGLIHFGDSDTNEPTDESPRRFTKKQKGKGNARRGSQATIATISSTKSRLSAVQDVDEEDEGGIETIPREHEPTFEESESMVTDSDAPNQLISTRNQGPVLTLNIQMSLYDTNLAAFLSTEQGSPSHCFHPCISLEILHEIIKGVEYLHERGVVHRDLKPANVFLSLSTGRTQPAGSVDLASCSSCSEHDHPQYVTPKIGDFGLVAALGESVTRAVGTEFYRPVVQGKIDEKLDVFSLGVLTFEMLEHFGTRMERVEALTKLRRGEFVEGFGDPCGDMKELVKKMIAGMLAENGEERLTCARTRAKIVRIVGGLRV</sequence>
<name>A0A177D081_9PLEO</name>
<keyword evidence="9" id="KW-0648">Protein biosynthesis</keyword>
<dbReference type="InterPro" id="IPR050339">
    <property type="entry name" value="CC_SR_Kinase"/>
</dbReference>
<evidence type="ECO:0000256" key="1">
    <source>
        <dbReference type="ARBA" id="ARBA00022679"/>
    </source>
</evidence>
<dbReference type="Gene3D" id="3.30.200.20">
    <property type="entry name" value="Phosphorylase Kinase, domain 1"/>
    <property type="match status" value="1"/>
</dbReference>
<accession>A0A177D081</accession>
<dbReference type="PANTHER" id="PTHR11042:SF187">
    <property type="entry name" value="EUKARYOTIC TRANSLATION INITIATION FACTOR 2-ALPHA KINASE 2"/>
    <property type="match status" value="1"/>
</dbReference>